<dbReference type="AlphaFoldDB" id="B4G0R3"/>
<evidence type="ECO:0000256" key="1">
    <source>
        <dbReference type="SAM" id="Phobius"/>
    </source>
</evidence>
<evidence type="ECO:0000313" key="2">
    <source>
        <dbReference type="EMBL" id="ACF87956.1"/>
    </source>
</evidence>
<reference evidence="2" key="1">
    <citation type="journal article" date="2009" name="PLoS Genet.">
        <title>Sequencing, mapping, and analysis of 27,455 maize full-length cDNAs.</title>
        <authorList>
            <person name="Soderlund C."/>
            <person name="Descour A."/>
            <person name="Kudrna D."/>
            <person name="Bomhoff M."/>
            <person name="Boyd L."/>
            <person name="Currie J."/>
            <person name="Angelova A."/>
            <person name="Collura K."/>
            <person name="Wissotski M."/>
            <person name="Ashley E."/>
            <person name="Morrow D."/>
            <person name="Fernandes J."/>
            <person name="Walbot V."/>
            <person name="Yu Y."/>
        </authorList>
    </citation>
    <scope>NUCLEOTIDE SEQUENCE</scope>
    <source>
        <strain evidence="2">B73</strain>
    </source>
</reference>
<keyword evidence="1" id="KW-0472">Membrane</keyword>
<organism evidence="2">
    <name type="scientific">Zea mays</name>
    <name type="common">Maize</name>
    <dbReference type="NCBI Taxonomy" id="4577"/>
    <lineage>
        <taxon>Eukaryota</taxon>
        <taxon>Viridiplantae</taxon>
        <taxon>Streptophyta</taxon>
        <taxon>Embryophyta</taxon>
        <taxon>Tracheophyta</taxon>
        <taxon>Spermatophyta</taxon>
        <taxon>Magnoliopsida</taxon>
        <taxon>Liliopsida</taxon>
        <taxon>Poales</taxon>
        <taxon>Poaceae</taxon>
        <taxon>PACMAD clade</taxon>
        <taxon>Panicoideae</taxon>
        <taxon>Andropogonodae</taxon>
        <taxon>Andropogoneae</taxon>
        <taxon>Tripsacinae</taxon>
        <taxon>Zea</taxon>
    </lineage>
</organism>
<accession>B4G0R3</accession>
<keyword evidence="1" id="KW-0812">Transmembrane</keyword>
<name>B4G0R3_MAIZE</name>
<proteinExistence type="evidence at transcript level"/>
<sequence length="84" mass="9257">MKQPRNAFTTASLLIIFLPSFLSYALFPGPGGLGFFLPSFLTCCSIVYMYIWIALAGWLARRRRPSARTLGSPLPARRGHGGPK</sequence>
<keyword evidence="1" id="KW-1133">Transmembrane helix</keyword>
<protein>
    <submittedName>
        <fullName evidence="2">Uncharacterized protein</fullName>
    </submittedName>
</protein>
<feature type="transmembrane region" description="Helical" evidence="1">
    <location>
        <begin position="35"/>
        <end position="60"/>
    </location>
</feature>
<dbReference type="EMBL" id="BT042951">
    <property type="protein sequence ID" value="ACF87956.1"/>
    <property type="molecule type" value="mRNA"/>
</dbReference>